<comment type="caution">
    <text evidence="2">The sequence shown here is derived from an EMBL/GenBank/DDBJ whole genome shotgun (WGS) entry which is preliminary data.</text>
</comment>
<reference evidence="2 3" key="1">
    <citation type="submission" date="2023-12" db="EMBL/GenBank/DDBJ databases">
        <title>A high-quality genome assembly for Dillenia turbinata (Dilleniales).</title>
        <authorList>
            <person name="Chanderbali A."/>
        </authorList>
    </citation>
    <scope>NUCLEOTIDE SEQUENCE [LARGE SCALE GENOMIC DNA]</scope>
    <source>
        <strain evidence="2">LSX21</strain>
        <tissue evidence="2">Leaf</tissue>
    </source>
</reference>
<protein>
    <submittedName>
        <fullName evidence="2">Rho termination factor, N-terminal</fullName>
    </submittedName>
</protein>
<dbReference type="EMBL" id="JBAMMX010000023">
    <property type="protein sequence ID" value="KAK6917712.1"/>
    <property type="molecule type" value="Genomic_DNA"/>
</dbReference>
<dbReference type="PANTHER" id="PTHR34449:SF2">
    <property type="entry name" value="RHO TERMINATION FACTOR"/>
    <property type="match status" value="1"/>
</dbReference>
<gene>
    <name evidence="2" type="ORF">RJ641_018463</name>
</gene>
<dbReference type="InterPro" id="IPR011112">
    <property type="entry name" value="Rho-like_N"/>
</dbReference>
<proteinExistence type="predicted"/>
<dbReference type="Proteomes" id="UP001370490">
    <property type="component" value="Unassembled WGS sequence"/>
</dbReference>
<accession>A0AAN8UYF7</accession>
<feature type="domain" description="Rho termination factor-like N-terminal" evidence="1">
    <location>
        <begin position="86"/>
        <end position="116"/>
    </location>
</feature>
<organism evidence="2 3">
    <name type="scientific">Dillenia turbinata</name>
    <dbReference type="NCBI Taxonomy" id="194707"/>
    <lineage>
        <taxon>Eukaryota</taxon>
        <taxon>Viridiplantae</taxon>
        <taxon>Streptophyta</taxon>
        <taxon>Embryophyta</taxon>
        <taxon>Tracheophyta</taxon>
        <taxon>Spermatophyta</taxon>
        <taxon>Magnoliopsida</taxon>
        <taxon>eudicotyledons</taxon>
        <taxon>Gunneridae</taxon>
        <taxon>Pentapetalae</taxon>
        <taxon>Dilleniales</taxon>
        <taxon>Dilleniaceae</taxon>
        <taxon>Dillenia</taxon>
    </lineage>
</organism>
<dbReference type="PANTHER" id="PTHR34449">
    <property type="entry name" value="RHO TERMINATION FACTOR"/>
    <property type="match status" value="1"/>
</dbReference>
<sequence length="126" mass="14092">MNLIVPRREVLVHPRICLQLKNYWRFFANRQGGKGGFQVGTATSNFVRKSPIPLPSLHRATDAELNNEGSSVSVSVLVSETETPQIETMKLPELRAPAKSRALEGYSKLKKRELVELPKGNQNLPN</sequence>
<evidence type="ECO:0000313" key="3">
    <source>
        <dbReference type="Proteomes" id="UP001370490"/>
    </source>
</evidence>
<name>A0AAN8UYF7_9MAGN</name>
<dbReference type="Gene3D" id="1.10.720.10">
    <property type="match status" value="1"/>
</dbReference>
<dbReference type="GO" id="GO:0006353">
    <property type="term" value="P:DNA-templated transcription termination"/>
    <property type="evidence" value="ECO:0007669"/>
    <property type="project" value="InterPro"/>
</dbReference>
<dbReference type="Pfam" id="PF07498">
    <property type="entry name" value="Rho_N"/>
    <property type="match status" value="1"/>
</dbReference>
<keyword evidence="3" id="KW-1185">Reference proteome</keyword>
<dbReference type="AlphaFoldDB" id="A0AAN8UYF7"/>
<evidence type="ECO:0000313" key="2">
    <source>
        <dbReference type="EMBL" id="KAK6917712.1"/>
    </source>
</evidence>
<evidence type="ECO:0000259" key="1">
    <source>
        <dbReference type="Pfam" id="PF07498"/>
    </source>
</evidence>